<evidence type="ECO:0000313" key="2">
    <source>
        <dbReference type="Proteomes" id="UP000779507"/>
    </source>
</evidence>
<accession>A0ABX2FN37</accession>
<sequence>MRFASLKSKCFGFYCLFLISACSGIQNGNQLSESDTKRLKKIGLIERNEKIIKFYSVYKKDIAGSFFTNRRMASYWLDKDKPKKTSIHFTYYKDIMAIDTNYMRNSFTYSPYMEVTKIDSTKFKVFAGGKHRDVKLFFEEAIAKWQDSRTLK</sequence>
<keyword evidence="2" id="KW-1185">Reference proteome</keyword>
<proteinExistence type="predicted"/>
<comment type="caution">
    <text evidence="1">The sequence shown here is derived from an EMBL/GenBank/DDBJ whole genome shotgun (WGS) entry which is preliminary data.</text>
</comment>
<organism evidence="1 2">
    <name type="scientific">Hymenobacter caeli</name>
    <dbReference type="NCBI Taxonomy" id="2735894"/>
    <lineage>
        <taxon>Bacteria</taxon>
        <taxon>Pseudomonadati</taxon>
        <taxon>Bacteroidota</taxon>
        <taxon>Cytophagia</taxon>
        <taxon>Cytophagales</taxon>
        <taxon>Hymenobacteraceae</taxon>
        <taxon>Hymenobacter</taxon>
    </lineage>
</organism>
<dbReference type="Proteomes" id="UP000779507">
    <property type="component" value="Unassembled WGS sequence"/>
</dbReference>
<dbReference type="PROSITE" id="PS51257">
    <property type="entry name" value="PROKAR_LIPOPROTEIN"/>
    <property type="match status" value="1"/>
</dbReference>
<evidence type="ECO:0008006" key="3">
    <source>
        <dbReference type="Google" id="ProtNLM"/>
    </source>
</evidence>
<reference evidence="1 2" key="1">
    <citation type="submission" date="2020-05" db="EMBL/GenBank/DDBJ databases">
        <title>Genomic Encyclopedia of Type Strains, Phase IV (KMG-V): Genome sequencing to study the core and pangenomes of soil and plant-associated prokaryotes.</title>
        <authorList>
            <person name="Whitman W."/>
        </authorList>
    </citation>
    <scope>NUCLEOTIDE SEQUENCE [LARGE SCALE GENOMIC DNA]</scope>
    <source>
        <strain evidence="1 2">9A</strain>
    </source>
</reference>
<evidence type="ECO:0000313" key="1">
    <source>
        <dbReference type="EMBL" id="NRT18258.1"/>
    </source>
</evidence>
<dbReference type="EMBL" id="JABSNP010000004">
    <property type="protein sequence ID" value="NRT18258.1"/>
    <property type="molecule type" value="Genomic_DNA"/>
</dbReference>
<name>A0ABX2FN37_9BACT</name>
<dbReference type="RefSeq" id="WP_173809015.1">
    <property type="nucleotide sequence ID" value="NZ_JABSNP010000004.1"/>
</dbReference>
<gene>
    <name evidence="1" type="ORF">HNP98_001075</name>
</gene>
<protein>
    <recommendedName>
        <fullName evidence="3">DUF4468 domain-containing protein</fullName>
    </recommendedName>
</protein>